<evidence type="ECO:0000256" key="6">
    <source>
        <dbReference type="ARBA" id="ARBA00022989"/>
    </source>
</evidence>
<dbReference type="RefSeq" id="XP_025348420.1">
    <property type="nucleotide sequence ID" value="XM_025492185.1"/>
</dbReference>
<feature type="active site" evidence="10">
    <location>
        <position position="679"/>
    </location>
</feature>
<feature type="compositionally biased region" description="Basic and acidic residues" evidence="11">
    <location>
        <begin position="490"/>
        <end position="501"/>
    </location>
</feature>
<evidence type="ECO:0000256" key="5">
    <source>
        <dbReference type="ARBA" id="ARBA00022824"/>
    </source>
</evidence>
<feature type="region of interest" description="Disordered" evidence="11">
    <location>
        <begin position="349"/>
        <end position="375"/>
    </location>
</feature>
<evidence type="ECO:0000313" key="14">
    <source>
        <dbReference type="Proteomes" id="UP000245942"/>
    </source>
</evidence>
<sequence>MADDSPSSSRPRSISGIVAADQDAEFSSNPNSSGMDTPGSESGGELIATSTVTTQFQRREKSGNTSEGELGQALDRALAEGEAGSATASRRRDTKTTTVTHLGAKGMEHQIDRDGGVHLKPQQSSSSRRKGKKIRALVSFKPRNSRFDSFNHDGDKDPFRGFYTLFWIGMGILMLNTFYTSFTSTGQVISLTFATLFSQDAGVLALSDGLLVGSLFLCVPYAKALKRGWMRYWPTGVVIQHAWQGAILGGVIKWARYREWPWVQSGFFVLHTLSMMMKMHSYLAVNGAMSQASARLHRIEQQLEERVLEVERDDSAAPSSVEDAGSPEVARAQQQQALDRAWERAIKTARDSADTVEESRPLHKDQSECVPPWTLRENQRGMKAYRHQAFTGTISRYKNEHGGSSAGASGGSNSKSALSEKMVPPTAAQAAADLNNSNSNSNSNHGSSSKTDQHDSNSEVVRDPHPLATHSDAVISSLARDIEGLREELMSVDPGHADGAAESRAGGKKSRVCWPDNVTYANFWDYLLVPTLVYELEYPRTKSVRPLYLLEKTLATFGTFFVIYVITEHFIIPHSPQPDTPIIETMLKLALPMMINYLLIFYIMFECVCNGFAELTRFADREFYQDWWNATSMDVFSRKWNKPVHSFLLKHVYASSIASWGISKGAAMFVTFLLSAFLHEVVMAIVSGKIRGYLFGAQMAQMPLILLSKVPFIRNNETLGNLIFWVGLMCGFPLLNVAYLIY</sequence>
<dbReference type="PIRSF" id="PIRSF000439">
    <property type="entry name" value="Oat_ACAT_DAG_ARE"/>
    <property type="match status" value="1"/>
</dbReference>
<feature type="transmembrane region" description="Helical" evidence="12">
    <location>
        <begin position="722"/>
        <end position="741"/>
    </location>
</feature>
<dbReference type="InterPro" id="IPR004299">
    <property type="entry name" value="MBOAT_fam"/>
</dbReference>
<feature type="transmembrane region" description="Helical" evidence="12">
    <location>
        <begin position="692"/>
        <end position="710"/>
    </location>
</feature>
<gene>
    <name evidence="13" type="ORF">BCV69DRAFT_281995</name>
</gene>
<name>A0A316U7P1_9BASI</name>
<keyword evidence="3" id="KW-0808">Transferase</keyword>
<feature type="compositionally biased region" description="Low complexity" evidence="11">
    <location>
        <begin position="1"/>
        <end position="15"/>
    </location>
</feature>
<feature type="compositionally biased region" description="Low complexity" evidence="11">
    <location>
        <begin position="435"/>
        <end position="449"/>
    </location>
</feature>
<keyword evidence="4 12" id="KW-0812">Transmembrane</keyword>
<dbReference type="EMBL" id="KZ819325">
    <property type="protein sequence ID" value="PWN21260.1"/>
    <property type="molecule type" value="Genomic_DNA"/>
</dbReference>
<feature type="compositionally biased region" description="Basic and acidic residues" evidence="11">
    <location>
        <begin position="349"/>
        <end position="367"/>
    </location>
</feature>
<feature type="compositionally biased region" description="Basic and acidic residues" evidence="11">
    <location>
        <begin position="451"/>
        <end position="465"/>
    </location>
</feature>
<evidence type="ECO:0000256" key="1">
    <source>
        <dbReference type="ARBA" id="ARBA00004477"/>
    </source>
</evidence>
<feature type="transmembrane region" description="Helical" evidence="12">
    <location>
        <begin position="202"/>
        <end position="222"/>
    </location>
</feature>
<feature type="compositionally biased region" description="Polar residues" evidence="11">
    <location>
        <begin position="25"/>
        <end position="35"/>
    </location>
</feature>
<dbReference type="STRING" id="1684307.A0A316U7P1"/>
<comment type="similarity">
    <text evidence="2">Belongs to the membrane-bound acyltransferase family. Sterol o-acyltransferase subfamily.</text>
</comment>
<comment type="function">
    <text evidence="9">Sterol O-acyltransferase that catalyzes the formation of stery esters.</text>
</comment>
<dbReference type="PANTHER" id="PTHR10408">
    <property type="entry name" value="STEROL O-ACYLTRANSFERASE"/>
    <property type="match status" value="1"/>
</dbReference>
<evidence type="ECO:0000256" key="2">
    <source>
        <dbReference type="ARBA" id="ARBA00009010"/>
    </source>
</evidence>
<reference evidence="13 14" key="1">
    <citation type="journal article" date="2018" name="Mol. Biol. Evol.">
        <title>Broad Genomic Sampling Reveals a Smut Pathogenic Ancestry of the Fungal Clade Ustilaginomycotina.</title>
        <authorList>
            <person name="Kijpornyongpan T."/>
            <person name="Mondo S.J."/>
            <person name="Barry K."/>
            <person name="Sandor L."/>
            <person name="Lee J."/>
            <person name="Lipzen A."/>
            <person name="Pangilinan J."/>
            <person name="LaButti K."/>
            <person name="Hainaut M."/>
            <person name="Henrissat B."/>
            <person name="Grigoriev I.V."/>
            <person name="Spatafora J.W."/>
            <person name="Aime M.C."/>
        </authorList>
    </citation>
    <scope>NUCLEOTIDE SEQUENCE [LARGE SCALE GENOMIC DNA]</scope>
    <source>
        <strain evidence="13 14">MCA 4718</strain>
    </source>
</reference>
<keyword evidence="14" id="KW-1185">Reference proteome</keyword>
<feature type="compositionally biased region" description="Basic and acidic residues" evidence="11">
    <location>
        <begin position="106"/>
        <end position="117"/>
    </location>
</feature>
<dbReference type="PANTHER" id="PTHR10408:SF9">
    <property type="entry name" value="STEROL O-ACYLTRANSFERASE 2-RELATED"/>
    <property type="match status" value="1"/>
</dbReference>
<dbReference type="InterPro" id="IPR014371">
    <property type="entry name" value="Oat_ACAT_DAG_ARE"/>
</dbReference>
<proteinExistence type="inferred from homology"/>
<feature type="region of interest" description="Disordered" evidence="11">
    <location>
        <begin position="1"/>
        <end position="133"/>
    </location>
</feature>
<feature type="transmembrane region" description="Helical" evidence="12">
    <location>
        <begin position="666"/>
        <end position="686"/>
    </location>
</feature>
<dbReference type="Proteomes" id="UP000245942">
    <property type="component" value="Unassembled WGS sequence"/>
</dbReference>
<evidence type="ECO:0000256" key="8">
    <source>
        <dbReference type="ARBA" id="ARBA00023315"/>
    </source>
</evidence>
<feature type="transmembrane region" description="Helical" evidence="12">
    <location>
        <begin position="586"/>
        <end position="605"/>
    </location>
</feature>
<accession>A0A316U7P1</accession>
<evidence type="ECO:0000256" key="4">
    <source>
        <dbReference type="ARBA" id="ARBA00022692"/>
    </source>
</evidence>
<evidence type="ECO:0000313" key="13">
    <source>
        <dbReference type="EMBL" id="PWN21260.1"/>
    </source>
</evidence>
<dbReference type="OrthoDB" id="10039049at2759"/>
<dbReference type="AlphaFoldDB" id="A0A316U7P1"/>
<keyword evidence="6 12" id="KW-1133">Transmembrane helix</keyword>
<evidence type="ECO:0000256" key="11">
    <source>
        <dbReference type="SAM" id="MobiDB-lite"/>
    </source>
</evidence>
<organism evidence="13 14">
    <name type="scientific">Pseudomicrostroma glucosiphilum</name>
    <dbReference type="NCBI Taxonomy" id="1684307"/>
    <lineage>
        <taxon>Eukaryota</taxon>
        <taxon>Fungi</taxon>
        <taxon>Dikarya</taxon>
        <taxon>Basidiomycota</taxon>
        <taxon>Ustilaginomycotina</taxon>
        <taxon>Exobasidiomycetes</taxon>
        <taxon>Microstromatales</taxon>
        <taxon>Microstromatales incertae sedis</taxon>
        <taxon>Pseudomicrostroma</taxon>
    </lineage>
</organism>
<comment type="subcellular location">
    <subcellularLocation>
        <location evidence="1">Endoplasmic reticulum membrane</location>
        <topology evidence="1">Multi-pass membrane protein</topology>
    </subcellularLocation>
</comment>
<keyword evidence="7 12" id="KW-0472">Membrane</keyword>
<feature type="transmembrane region" description="Helical" evidence="12">
    <location>
        <begin position="162"/>
        <end position="182"/>
    </location>
</feature>
<protein>
    <submittedName>
        <fullName evidence="13">MBOAT-domain-containing protein</fullName>
    </submittedName>
</protein>
<keyword evidence="5" id="KW-0256">Endoplasmic reticulum</keyword>
<evidence type="ECO:0000256" key="7">
    <source>
        <dbReference type="ARBA" id="ARBA00023136"/>
    </source>
</evidence>
<feature type="region of interest" description="Disordered" evidence="11">
    <location>
        <begin position="397"/>
        <end position="467"/>
    </location>
</feature>
<dbReference type="Pfam" id="PF03062">
    <property type="entry name" value="MBOAT"/>
    <property type="match status" value="1"/>
</dbReference>
<keyword evidence="8" id="KW-0012">Acyltransferase</keyword>
<dbReference type="GO" id="GO:0008204">
    <property type="term" value="P:ergosterol metabolic process"/>
    <property type="evidence" value="ECO:0007669"/>
    <property type="project" value="TreeGrafter"/>
</dbReference>
<dbReference type="GO" id="GO:0005789">
    <property type="term" value="C:endoplasmic reticulum membrane"/>
    <property type="evidence" value="ECO:0007669"/>
    <property type="project" value="UniProtKB-SubCell"/>
</dbReference>
<evidence type="ECO:0000256" key="12">
    <source>
        <dbReference type="SAM" id="Phobius"/>
    </source>
</evidence>
<dbReference type="GO" id="GO:0034737">
    <property type="term" value="F:ergosterol O-acyltransferase activity"/>
    <property type="evidence" value="ECO:0007669"/>
    <property type="project" value="TreeGrafter"/>
</dbReference>
<feature type="region of interest" description="Disordered" evidence="11">
    <location>
        <begin position="490"/>
        <end position="509"/>
    </location>
</feature>
<evidence type="ECO:0000256" key="3">
    <source>
        <dbReference type="ARBA" id="ARBA00022679"/>
    </source>
</evidence>
<dbReference type="GeneID" id="37013919"/>
<feature type="transmembrane region" description="Helical" evidence="12">
    <location>
        <begin position="547"/>
        <end position="566"/>
    </location>
</feature>
<evidence type="ECO:0000256" key="9">
    <source>
        <dbReference type="ARBA" id="ARBA00023568"/>
    </source>
</evidence>
<evidence type="ECO:0000256" key="10">
    <source>
        <dbReference type="PIRSR" id="PIRSR000439-1"/>
    </source>
</evidence>
<feature type="region of interest" description="Disordered" evidence="11">
    <location>
        <begin position="310"/>
        <end position="337"/>
    </location>
</feature>